<reference evidence="2 3" key="1">
    <citation type="submission" date="2024-08" db="EMBL/GenBank/DDBJ databases">
        <authorList>
            <person name="Cucini C."/>
            <person name="Frati F."/>
        </authorList>
    </citation>
    <scope>NUCLEOTIDE SEQUENCE [LARGE SCALE GENOMIC DNA]</scope>
</reference>
<sequence length="321" mass="36545">MFISLMTFLVCFINLYTTIIRQYRNELRSVYLGVIDLDKKLTASYNGQIEQGKEIKIFEYSIFLICAATILVPLGFIVTFYHPADPLHRILEDLLEVRVKLSWKMFATSCVYVGLAFNAGNTIAVFLGIGFLNLAFFALWLKAIQPREPLKAAGNELNNTQRYRTSQLGNQSANKLIHTYRCVAIQCIYLNVIFAKIRVSAHCLACLLLVVFGTYLLIRYGENLINDMEYVFVSLILCSIFIPVIIMKIECSTFGGMQDDCDNFKKVLMNTNGRRREVWKTALSLRGVVIMSTYPFFSIGHDTFLAFMDICVDNVVSLLCL</sequence>
<evidence type="ECO:0000313" key="2">
    <source>
        <dbReference type="EMBL" id="CAL8075792.1"/>
    </source>
</evidence>
<organism evidence="2 3">
    <name type="scientific">Orchesella dallaii</name>
    <dbReference type="NCBI Taxonomy" id="48710"/>
    <lineage>
        <taxon>Eukaryota</taxon>
        <taxon>Metazoa</taxon>
        <taxon>Ecdysozoa</taxon>
        <taxon>Arthropoda</taxon>
        <taxon>Hexapoda</taxon>
        <taxon>Collembola</taxon>
        <taxon>Entomobryomorpha</taxon>
        <taxon>Entomobryoidea</taxon>
        <taxon>Orchesellidae</taxon>
        <taxon>Orchesellinae</taxon>
        <taxon>Orchesella</taxon>
    </lineage>
</organism>
<feature type="transmembrane region" description="Helical" evidence="1">
    <location>
        <begin position="60"/>
        <end position="81"/>
    </location>
</feature>
<feature type="transmembrane region" description="Helical" evidence="1">
    <location>
        <begin position="230"/>
        <end position="247"/>
    </location>
</feature>
<feature type="transmembrane region" description="Helical" evidence="1">
    <location>
        <begin position="199"/>
        <end position="218"/>
    </location>
</feature>
<proteinExistence type="predicted"/>
<evidence type="ECO:0008006" key="4">
    <source>
        <dbReference type="Google" id="ProtNLM"/>
    </source>
</evidence>
<feature type="transmembrane region" description="Helical" evidence="1">
    <location>
        <begin position="123"/>
        <end position="141"/>
    </location>
</feature>
<dbReference type="Proteomes" id="UP001642540">
    <property type="component" value="Unassembled WGS sequence"/>
</dbReference>
<keyword evidence="1" id="KW-1133">Transmembrane helix</keyword>
<protein>
    <recommendedName>
        <fullName evidence="4">Gustatory receptor</fullName>
    </recommendedName>
</protein>
<dbReference type="EMBL" id="CAXLJM020000009">
    <property type="protein sequence ID" value="CAL8075792.1"/>
    <property type="molecule type" value="Genomic_DNA"/>
</dbReference>
<keyword evidence="3" id="KW-1185">Reference proteome</keyword>
<comment type="caution">
    <text evidence="2">The sequence shown here is derived from an EMBL/GenBank/DDBJ whole genome shotgun (WGS) entry which is preliminary data.</text>
</comment>
<gene>
    <name evidence="2" type="ORF">ODALV1_LOCUS3284</name>
</gene>
<accession>A0ABP1PSI6</accession>
<evidence type="ECO:0000313" key="3">
    <source>
        <dbReference type="Proteomes" id="UP001642540"/>
    </source>
</evidence>
<keyword evidence="1" id="KW-0472">Membrane</keyword>
<name>A0ABP1PSI6_9HEXA</name>
<evidence type="ECO:0000256" key="1">
    <source>
        <dbReference type="SAM" id="Phobius"/>
    </source>
</evidence>
<keyword evidence="1" id="KW-0812">Transmembrane</keyword>